<evidence type="ECO:0000256" key="2">
    <source>
        <dbReference type="ARBA" id="ARBA00023242"/>
    </source>
</evidence>
<feature type="region of interest" description="Disordered" evidence="3">
    <location>
        <begin position="151"/>
        <end position="172"/>
    </location>
</feature>
<evidence type="ECO:0000313" key="6">
    <source>
        <dbReference type="Proteomes" id="UP000019375"/>
    </source>
</evidence>
<dbReference type="InterPro" id="IPR036864">
    <property type="entry name" value="Zn2-C6_fun-type_DNA-bd_sf"/>
</dbReference>
<organism evidence="5 6">
    <name type="scientific">Zygosaccharomyces bailii (strain CLIB 213 / ATCC 58445 / CBS 680 / BCRC 21525 / NBRC 1098 / NCYC 1416 / NRRL Y-2227)</name>
    <dbReference type="NCBI Taxonomy" id="1333698"/>
    <lineage>
        <taxon>Eukaryota</taxon>
        <taxon>Fungi</taxon>
        <taxon>Dikarya</taxon>
        <taxon>Ascomycota</taxon>
        <taxon>Saccharomycotina</taxon>
        <taxon>Saccharomycetes</taxon>
        <taxon>Saccharomycetales</taxon>
        <taxon>Saccharomycetaceae</taxon>
        <taxon>Zygosaccharomyces</taxon>
    </lineage>
</organism>
<protein>
    <submittedName>
        <fullName evidence="5">ZYBA0S12-02212g1_1</fullName>
    </submittedName>
</protein>
<proteinExistence type="predicted"/>
<comment type="subcellular location">
    <subcellularLocation>
        <location evidence="1">Nucleus</location>
    </subcellularLocation>
</comment>
<dbReference type="OrthoDB" id="3598904at2759"/>
<feature type="region of interest" description="Disordered" evidence="3">
    <location>
        <begin position="1"/>
        <end position="25"/>
    </location>
</feature>
<accession>A0A8J2T9W2</accession>
<dbReference type="PANTHER" id="PTHR37534">
    <property type="entry name" value="TRANSCRIPTIONAL ACTIVATOR PROTEIN UGA3"/>
    <property type="match status" value="1"/>
</dbReference>
<dbReference type="SMART" id="SM00066">
    <property type="entry name" value="GAL4"/>
    <property type="match status" value="1"/>
</dbReference>
<evidence type="ECO:0000259" key="4">
    <source>
        <dbReference type="PROSITE" id="PS50048"/>
    </source>
</evidence>
<dbReference type="EMBL" id="HG316465">
    <property type="protein sequence ID" value="CDF91581.1"/>
    <property type="molecule type" value="Genomic_DNA"/>
</dbReference>
<dbReference type="GO" id="GO:0008270">
    <property type="term" value="F:zinc ion binding"/>
    <property type="evidence" value="ECO:0007669"/>
    <property type="project" value="InterPro"/>
</dbReference>
<keyword evidence="6" id="KW-1185">Reference proteome</keyword>
<dbReference type="PANTHER" id="PTHR37534:SF46">
    <property type="entry name" value="ZN(II)2CYS6 TRANSCRIPTION FACTOR (EUROFUNG)"/>
    <property type="match status" value="1"/>
</dbReference>
<dbReference type="CDD" id="cd00067">
    <property type="entry name" value="GAL4"/>
    <property type="match status" value="1"/>
</dbReference>
<dbReference type="Proteomes" id="UP000019375">
    <property type="component" value="Unassembled WGS sequence"/>
</dbReference>
<dbReference type="GO" id="GO:0000981">
    <property type="term" value="F:DNA-binding transcription factor activity, RNA polymerase II-specific"/>
    <property type="evidence" value="ECO:0007669"/>
    <property type="project" value="InterPro"/>
</dbReference>
<evidence type="ECO:0000313" key="5">
    <source>
        <dbReference type="EMBL" id="CDF91581.1"/>
    </source>
</evidence>
<dbReference type="Gene3D" id="4.10.240.10">
    <property type="entry name" value="Zn(2)-C6 fungal-type DNA-binding domain"/>
    <property type="match status" value="1"/>
</dbReference>
<evidence type="ECO:0000256" key="1">
    <source>
        <dbReference type="ARBA" id="ARBA00004123"/>
    </source>
</evidence>
<dbReference type="PROSITE" id="PS00463">
    <property type="entry name" value="ZN2_CY6_FUNGAL_1"/>
    <property type="match status" value="1"/>
</dbReference>
<dbReference type="InterPro" id="IPR021858">
    <property type="entry name" value="Fun_TF"/>
</dbReference>
<gene>
    <name evidence="5" type="ORF">BN860_02212g</name>
</gene>
<dbReference type="PROSITE" id="PS50048">
    <property type="entry name" value="ZN2_CY6_FUNGAL_2"/>
    <property type="match status" value="1"/>
</dbReference>
<dbReference type="GO" id="GO:0005634">
    <property type="term" value="C:nucleus"/>
    <property type="evidence" value="ECO:0007669"/>
    <property type="project" value="UniProtKB-SubCell"/>
</dbReference>
<keyword evidence="2" id="KW-0539">Nucleus</keyword>
<dbReference type="Pfam" id="PF11951">
    <property type="entry name" value="Fungal_trans_2"/>
    <property type="match status" value="1"/>
</dbReference>
<reference evidence="6" key="1">
    <citation type="journal article" date="2013" name="Genome Announc.">
        <title>Genome sequence of the food spoilage yeast Zygosaccharomyces bailii CLIB 213(T).</title>
        <authorList>
            <person name="Galeote V."/>
            <person name="Bigey F."/>
            <person name="Devillers H."/>
            <person name="Neuveglise C."/>
            <person name="Dequin S."/>
        </authorList>
    </citation>
    <scope>NUCLEOTIDE SEQUENCE [LARGE SCALE GENOMIC DNA]</scope>
    <source>
        <strain evidence="6">CLIB 213 / ATCC 58445 / CBS 680 / CCRC 21525 / NBRC 1098 / NCYC 1416 / NRRL Y-2227</strain>
    </source>
</reference>
<evidence type="ECO:0000256" key="3">
    <source>
        <dbReference type="SAM" id="MobiDB-lite"/>
    </source>
</evidence>
<feature type="domain" description="Zn(2)-C6 fungal-type" evidence="4">
    <location>
        <begin position="34"/>
        <end position="64"/>
    </location>
</feature>
<sequence>MDEVKVRYRARRSSSSKISSKNLVKKTEKRSKSGCLTCRNRKKKCDEVKPCCKGCRRNFLQCVWPGEVAPSSSAEELSKKKHNYGFYNLTMHDLIDEELKSVSIPREKIPLTKKPFVMLRMSKRGDLHIRQKDGSLLPVDDFPTVDQLSVGDEASTQSTPAEYLPGGNPSTSNYDSNLKEMFDLQWVPDQIFSASDQVFNWFTRQDHKEGVAKIENLPNTSTKDIDALEAIVSNEQNVSSYNFFYDANDPLAQKYNSVLNKFDENDFSDLKEFSKDENFLIYACINRWLPRMGPQDTHPLLTTRATFTAHFESNYVIKEVFMCCGATFLEWYDRTTFGPLSAQLYASSLALITKYLSDNPFYGTEAWLLASYQLLCLRNKTTNTTSVDDCIYCLANSYRIIKATYYVSGHTDSKRLLFVPTETTQQQPVHNLSYEIENRALEVEEQIDNVKNHLILQPHERMFLESFVYNYSVAILWASDLTGLPNPFSIFKELSHVLKCPIYHCELQFMNNPIFGAAPDAFEILAKASYIARLPMPLDPSSVWLRHAYKLHSMASFYTSPVLPGKLDGSRAHENSRLNLHVGRVISKVCYLLLDKIIHYDNYNIVDAQPMVAEIIAILDKVPADNLVWGILLWATIACGVFAFEPHHQQRILVHLQDVGGMLHMLSIFETQKFLQGVWDQPLDVRLDALFLCRRKAGVKVNC</sequence>
<dbReference type="InterPro" id="IPR001138">
    <property type="entry name" value="Zn2Cys6_DnaBD"/>
</dbReference>
<name>A0A8J2T9W2_ZYGB2</name>
<dbReference type="Pfam" id="PF00172">
    <property type="entry name" value="Zn_clus"/>
    <property type="match status" value="1"/>
</dbReference>
<dbReference type="AlphaFoldDB" id="A0A8J2T9W2"/>
<dbReference type="SUPFAM" id="SSF57701">
    <property type="entry name" value="Zn2/Cys6 DNA-binding domain"/>
    <property type="match status" value="1"/>
</dbReference>